<evidence type="ECO:0000256" key="2">
    <source>
        <dbReference type="SAM" id="Phobius"/>
    </source>
</evidence>
<feature type="compositionally biased region" description="Polar residues" evidence="1">
    <location>
        <begin position="212"/>
        <end position="221"/>
    </location>
</feature>
<feature type="region of interest" description="Disordered" evidence="1">
    <location>
        <begin position="335"/>
        <end position="438"/>
    </location>
</feature>
<evidence type="ECO:0000313" key="3">
    <source>
        <dbReference type="EMBL" id="MBB6185511.1"/>
    </source>
</evidence>
<comment type="caution">
    <text evidence="3">The sequence shown here is derived from an EMBL/GenBank/DDBJ whole genome shotgun (WGS) entry which is preliminary data.</text>
</comment>
<proteinExistence type="predicted"/>
<name>A0A841KS72_9GAMM</name>
<feature type="transmembrane region" description="Helical" evidence="2">
    <location>
        <begin position="52"/>
        <end position="76"/>
    </location>
</feature>
<keyword evidence="2" id="KW-0472">Membrane</keyword>
<dbReference type="Proteomes" id="UP000560000">
    <property type="component" value="Unassembled WGS sequence"/>
</dbReference>
<evidence type="ECO:0000313" key="4">
    <source>
        <dbReference type="Proteomes" id="UP000560000"/>
    </source>
</evidence>
<dbReference type="AlphaFoldDB" id="A0A841KS72"/>
<dbReference type="RefSeq" id="WP_052395032.1">
    <property type="nucleotide sequence ID" value="NZ_JACHET010000001.1"/>
</dbReference>
<evidence type="ECO:0000256" key="1">
    <source>
        <dbReference type="SAM" id="MobiDB-lite"/>
    </source>
</evidence>
<feature type="compositionally biased region" description="Pro residues" evidence="1">
    <location>
        <begin position="259"/>
        <end position="269"/>
    </location>
</feature>
<dbReference type="OrthoDB" id="5945424at2"/>
<feature type="region of interest" description="Disordered" evidence="1">
    <location>
        <begin position="97"/>
        <end position="274"/>
    </location>
</feature>
<protein>
    <submittedName>
        <fullName evidence="3">Uncharacterized protein</fullName>
    </submittedName>
</protein>
<feature type="compositionally biased region" description="Pro residues" evidence="1">
    <location>
        <begin position="101"/>
        <end position="111"/>
    </location>
</feature>
<feature type="compositionally biased region" description="Low complexity" evidence="1">
    <location>
        <begin position="246"/>
        <end position="258"/>
    </location>
</feature>
<feature type="region of interest" description="Disordered" evidence="1">
    <location>
        <begin position="506"/>
        <end position="550"/>
    </location>
</feature>
<keyword evidence="2" id="KW-0812">Transmembrane</keyword>
<organism evidence="3 4">
    <name type="scientific">Oleiagrimonas soli</name>
    <dbReference type="NCBI Taxonomy" id="1543381"/>
    <lineage>
        <taxon>Bacteria</taxon>
        <taxon>Pseudomonadati</taxon>
        <taxon>Pseudomonadota</taxon>
        <taxon>Gammaproteobacteria</taxon>
        <taxon>Lysobacterales</taxon>
        <taxon>Rhodanobacteraceae</taxon>
        <taxon>Oleiagrimonas</taxon>
    </lineage>
</organism>
<feature type="compositionally biased region" description="Pro residues" evidence="1">
    <location>
        <begin position="166"/>
        <end position="195"/>
    </location>
</feature>
<dbReference type="EMBL" id="JACHET010000001">
    <property type="protein sequence ID" value="MBB6185511.1"/>
    <property type="molecule type" value="Genomic_DNA"/>
</dbReference>
<gene>
    <name evidence="3" type="ORF">HNQ86_002856</name>
</gene>
<sequence length="578" mass="61627">MKWLGYVHTPIAEHHRWTVHSRRSISTGQGSFNRTTRLMLHQMRWRKPPRQYGLSVTAWTLSIIVHLVFAAAMLLVRPPHYNPPEPEGQDNAIQVRFIDATPPPPPPPPAVPVRRQTPVKPRVAHRKPSAPSRAPDLAPIAVPAPSRPKVDVQIAQTPPSIDEKPQPLPQVQPVPKPPASPPKPEAPAIAVPPPQKVVMEPSKMALPPPKVTLQSQTSVPSPSVMDQPIQIAQAKPVQGAPKLEVQSDQVAPVAVQPVQAPPAAEPQPQPQIDVGKVLPRQQLESAPAQKIQVETTTVVQQTPQTVVAAPTPETPPEAMPAAPVQAPDVHIDMNAAQTPKIDVPPSALQPQPQIETAPPVRAAVSEVAPAQATSVAPARPSTVAAPRPDASWAQQSDRFSKNPPQPGHGKAAQRQAGKGSPNGVPEFIQREPQGNSDVMTRRYHGLDYKPTIFDKYWAPDNQDALTAWLQKLVDALSFKKTFDLGRGVRIHCGGWLLGFGCGGDPPAGPSAKSDDPRLNMAPAQPLVPGLGASSSAPAAPVSLPKSSSESVECETARVSGGVLPPGCAAPKGARSHNW</sequence>
<keyword evidence="2" id="KW-1133">Transmembrane helix</keyword>
<accession>A0A841KS72</accession>
<reference evidence="3 4" key="1">
    <citation type="submission" date="2020-08" db="EMBL/GenBank/DDBJ databases">
        <title>Genomic Encyclopedia of Type Strains, Phase IV (KMG-IV): sequencing the most valuable type-strain genomes for metagenomic binning, comparative biology and taxonomic classification.</title>
        <authorList>
            <person name="Goeker M."/>
        </authorList>
    </citation>
    <scope>NUCLEOTIDE SEQUENCE [LARGE SCALE GENOMIC DNA]</scope>
    <source>
        <strain evidence="3 4">DSM 107085</strain>
    </source>
</reference>
<feature type="compositionally biased region" description="Low complexity" evidence="1">
    <location>
        <begin position="527"/>
        <end position="548"/>
    </location>
</feature>